<evidence type="ECO:0000313" key="1">
    <source>
        <dbReference type="EMBL" id="KAK2552043.1"/>
    </source>
</evidence>
<reference evidence="1" key="2">
    <citation type="journal article" date="2023" name="Science">
        <title>Genomic signatures of disease resistance in endangered staghorn corals.</title>
        <authorList>
            <person name="Vollmer S.V."/>
            <person name="Selwyn J.D."/>
            <person name="Despard B.A."/>
            <person name="Roesel C.L."/>
        </authorList>
    </citation>
    <scope>NUCLEOTIDE SEQUENCE</scope>
    <source>
        <strain evidence="1">K2</strain>
    </source>
</reference>
<evidence type="ECO:0000313" key="2">
    <source>
        <dbReference type="Proteomes" id="UP001249851"/>
    </source>
</evidence>
<protein>
    <recommendedName>
        <fullName evidence="3">Reverse transcriptase domain-containing protein</fullName>
    </recommendedName>
</protein>
<dbReference type="Proteomes" id="UP001249851">
    <property type="component" value="Unassembled WGS sequence"/>
</dbReference>
<proteinExistence type="predicted"/>
<sequence>MGHVIQDVGQKDALNDKICYNLLNNVDDIVIFTAAKDLASIQKHLSEDCHNLSAWFLGNELVLNLKKGKTECMIFGTAKRLNALNGTLINTTSSYKYLGVNLDSSLNLKLHFEKMYKRTAGRFNLLRRIRPLIDKTSAEKIYKAMIQPVFTYRGTLGLCWSRSRKSRIESIERQSQKVIGGNYQVQTVESLMKRQSCQLVFDCLKDNVCTPFKGYFTKIEHNINTRNNGCLLKLPKAK</sequence>
<gene>
    <name evidence="1" type="ORF">P5673_027065</name>
</gene>
<organism evidence="1 2">
    <name type="scientific">Acropora cervicornis</name>
    <name type="common">Staghorn coral</name>
    <dbReference type="NCBI Taxonomy" id="6130"/>
    <lineage>
        <taxon>Eukaryota</taxon>
        <taxon>Metazoa</taxon>
        <taxon>Cnidaria</taxon>
        <taxon>Anthozoa</taxon>
        <taxon>Hexacorallia</taxon>
        <taxon>Scleractinia</taxon>
        <taxon>Astrocoeniina</taxon>
        <taxon>Acroporidae</taxon>
        <taxon>Acropora</taxon>
    </lineage>
</organism>
<accession>A0AAD9PZV6</accession>
<dbReference type="AlphaFoldDB" id="A0AAD9PZV6"/>
<reference evidence="1" key="1">
    <citation type="journal article" date="2023" name="G3 (Bethesda)">
        <title>Whole genome assembly and annotation of the endangered Caribbean coral Acropora cervicornis.</title>
        <authorList>
            <person name="Selwyn J.D."/>
            <person name="Vollmer S.V."/>
        </authorList>
    </citation>
    <scope>NUCLEOTIDE SEQUENCE</scope>
    <source>
        <strain evidence="1">K2</strain>
    </source>
</reference>
<name>A0AAD9PZV6_ACRCE</name>
<keyword evidence="2" id="KW-1185">Reference proteome</keyword>
<dbReference type="EMBL" id="JARQWQ010000091">
    <property type="protein sequence ID" value="KAK2552043.1"/>
    <property type="molecule type" value="Genomic_DNA"/>
</dbReference>
<evidence type="ECO:0008006" key="3">
    <source>
        <dbReference type="Google" id="ProtNLM"/>
    </source>
</evidence>
<comment type="caution">
    <text evidence="1">The sequence shown here is derived from an EMBL/GenBank/DDBJ whole genome shotgun (WGS) entry which is preliminary data.</text>
</comment>